<accession>A0A1H1QLH2</accession>
<dbReference type="Proteomes" id="UP000181956">
    <property type="component" value="Chromosome I"/>
</dbReference>
<keyword evidence="1" id="KW-1133">Transmembrane helix</keyword>
<organism evidence="2 3">
    <name type="scientific">Microterricola viridarii</name>
    <dbReference type="NCBI Taxonomy" id="412690"/>
    <lineage>
        <taxon>Bacteria</taxon>
        <taxon>Bacillati</taxon>
        <taxon>Actinomycetota</taxon>
        <taxon>Actinomycetes</taxon>
        <taxon>Micrococcales</taxon>
        <taxon>Microbacteriaceae</taxon>
        <taxon>Microterricola</taxon>
    </lineage>
</organism>
<sequence>MTGLVAAVVAGGGVILAGILILALVVGRRPFHRVAVDGDDAEAARAQAEIQRQIDQGRSGTF</sequence>
<dbReference type="AlphaFoldDB" id="A0A1H1QLH2"/>
<dbReference type="RefSeq" id="WP_156786250.1">
    <property type="nucleotide sequence ID" value="NZ_LT629742.1"/>
</dbReference>
<keyword evidence="1" id="KW-0812">Transmembrane</keyword>
<feature type="transmembrane region" description="Helical" evidence="1">
    <location>
        <begin position="6"/>
        <end position="26"/>
    </location>
</feature>
<evidence type="ECO:0000313" key="2">
    <source>
        <dbReference type="EMBL" id="SDS24187.1"/>
    </source>
</evidence>
<dbReference type="EMBL" id="LT629742">
    <property type="protein sequence ID" value="SDS24187.1"/>
    <property type="molecule type" value="Genomic_DNA"/>
</dbReference>
<proteinExistence type="predicted"/>
<keyword evidence="3" id="KW-1185">Reference proteome</keyword>
<gene>
    <name evidence="2" type="ORF">SAMN04489834_1119</name>
</gene>
<evidence type="ECO:0000313" key="3">
    <source>
        <dbReference type="Proteomes" id="UP000181956"/>
    </source>
</evidence>
<protein>
    <submittedName>
        <fullName evidence="2">Uncharacterized protein</fullName>
    </submittedName>
</protein>
<keyword evidence="1" id="KW-0472">Membrane</keyword>
<name>A0A1H1QLH2_9MICO</name>
<reference evidence="3" key="1">
    <citation type="submission" date="2016-10" db="EMBL/GenBank/DDBJ databases">
        <authorList>
            <person name="Varghese N."/>
            <person name="Submissions S."/>
        </authorList>
    </citation>
    <scope>NUCLEOTIDE SEQUENCE [LARGE SCALE GENOMIC DNA]</scope>
    <source>
        <strain evidence="3">DSM 21772</strain>
    </source>
</reference>
<evidence type="ECO:0000256" key="1">
    <source>
        <dbReference type="SAM" id="Phobius"/>
    </source>
</evidence>